<dbReference type="GeneID" id="24958984"/>
<dbReference type="KEGG" id="tnu:BD01_1895"/>
<evidence type="ECO:0000313" key="2">
    <source>
        <dbReference type="EMBL" id="AHL23497.1"/>
    </source>
</evidence>
<dbReference type="AlphaFoldDB" id="W8NWB4"/>
<dbReference type="PANTHER" id="PTHR42783:SF3">
    <property type="entry name" value="GLUTAMATE SYNTHASE [NADPH] SMALL CHAIN-RELATED"/>
    <property type="match status" value="1"/>
</dbReference>
<evidence type="ECO:0000313" key="3">
    <source>
        <dbReference type="Proteomes" id="UP000019434"/>
    </source>
</evidence>
<name>W8NWB4_9EURY</name>
<protein>
    <submittedName>
        <fullName evidence="2">NADPH-dependent glutamate synthase beta chain-related oxidoreductase</fullName>
    </submittedName>
</protein>
<accession>W8NWB4</accession>
<organism evidence="2 3">
    <name type="scientific">Thermococcus nautili</name>
    <dbReference type="NCBI Taxonomy" id="195522"/>
    <lineage>
        <taxon>Archaea</taxon>
        <taxon>Methanobacteriati</taxon>
        <taxon>Methanobacteriota</taxon>
        <taxon>Thermococci</taxon>
        <taxon>Thermococcales</taxon>
        <taxon>Thermococcaceae</taxon>
        <taxon>Thermococcus</taxon>
    </lineage>
</organism>
<dbReference type="eggNOG" id="arCOG01292">
    <property type="taxonomic scope" value="Archaea"/>
</dbReference>
<dbReference type="Gene3D" id="3.50.50.60">
    <property type="entry name" value="FAD/NAD(P)-binding domain"/>
    <property type="match status" value="1"/>
</dbReference>
<sequence>MNGMNFAFHCLKRPEPTGKRVAIIGAGPAGLAAAGYLSCKGHEVHVYDKLPEPGGLMLFGIPEFRIPVERVRLGYRDLAERMGVVFHTGVKVVSGGRKDEGDEFVEKTVDFEELVRDFDAVLIATGTWRSWLADIPGIELEGVFKALEYLFRIKSAKLGHMDWSEVPEIEGKRVMVVGAGHTACDAALESLLMGAEKVYMSYRRTIREAPAGSYEINLLREKGVEWLELTMPKRIIGENGRVKAVELIRTKLSEPDESGRRRPVPVEGSEFTVDVDYIVFAIGQTPTPPFGENCGIATDRKGRIVVDSRHMTSREGIFAAGDVVLGPSLVGRATKDGLYAARDVHLWLMEVRA</sequence>
<dbReference type="SUPFAM" id="SSF51971">
    <property type="entry name" value="Nucleotide-binding domain"/>
    <property type="match status" value="1"/>
</dbReference>
<dbReference type="InterPro" id="IPR023753">
    <property type="entry name" value="FAD/NAD-binding_dom"/>
</dbReference>
<feature type="domain" description="FAD/NAD(P)-binding" evidence="1">
    <location>
        <begin position="20"/>
        <end position="337"/>
    </location>
</feature>
<dbReference type="InterPro" id="IPR036188">
    <property type="entry name" value="FAD/NAD-bd_sf"/>
</dbReference>
<dbReference type="PRINTS" id="PR00368">
    <property type="entry name" value="FADPNR"/>
</dbReference>
<keyword evidence="3" id="KW-1185">Reference proteome</keyword>
<dbReference type="STRING" id="195522.BD01_1895"/>
<reference evidence="2 3" key="1">
    <citation type="submission" date="2014-02" db="EMBL/GenBank/DDBJ databases">
        <title>Genome Sequence of an Hyperthermophilic Archaeon, Thermococcus nautili 30-1, producing viral vesicles.</title>
        <authorList>
            <person name="Oberto J."/>
            <person name="Gaudin M."/>
            <person name="Cossu M."/>
            <person name="Gorlas A."/>
            <person name="Slesarev A."/>
            <person name="Marguet E."/>
            <person name="Forterre P."/>
        </authorList>
    </citation>
    <scope>NUCLEOTIDE SEQUENCE [LARGE SCALE GENOMIC DNA]</scope>
    <source>
        <strain evidence="2 3">30-1</strain>
    </source>
</reference>
<dbReference type="Proteomes" id="UP000019434">
    <property type="component" value="Chromosome"/>
</dbReference>
<proteinExistence type="predicted"/>
<dbReference type="EMBL" id="CP007264">
    <property type="protein sequence ID" value="AHL23497.1"/>
    <property type="molecule type" value="Genomic_DNA"/>
</dbReference>
<dbReference type="Gene3D" id="3.40.50.720">
    <property type="entry name" value="NAD(P)-binding Rossmann-like Domain"/>
    <property type="match status" value="1"/>
</dbReference>
<dbReference type="PANTHER" id="PTHR42783">
    <property type="entry name" value="GLUTAMATE SYNTHASE [NADPH] SMALL CHAIN"/>
    <property type="match status" value="1"/>
</dbReference>
<gene>
    <name evidence="2" type="ORF">BD01_1895</name>
</gene>
<dbReference type="NCBIfam" id="NF009409">
    <property type="entry name" value="PRK12770.1"/>
    <property type="match status" value="1"/>
</dbReference>
<evidence type="ECO:0000259" key="1">
    <source>
        <dbReference type="Pfam" id="PF07992"/>
    </source>
</evidence>
<dbReference type="RefSeq" id="WP_042692227.1">
    <property type="nucleotide sequence ID" value="NZ_CP007264.1"/>
</dbReference>
<dbReference type="PRINTS" id="PR00469">
    <property type="entry name" value="PNDRDTASEII"/>
</dbReference>
<dbReference type="GO" id="GO:0016491">
    <property type="term" value="F:oxidoreductase activity"/>
    <property type="evidence" value="ECO:0007669"/>
    <property type="project" value="InterPro"/>
</dbReference>
<dbReference type="OrthoDB" id="27922at2157"/>
<dbReference type="HOGENOM" id="CLU_000422_3_3_2"/>
<dbReference type="Pfam" id="PF07992">
    <property type="entry name" value="Pyr_redox_2"/>
    <property type="match status" value="1"/>
</dbReference>